<protein>
    <recommendedName>
        <fullName evidence="2 5">DNA mismatch repair protein MutL</fullName>
    </recommendedName>
</protein>
<evidence type="ECO:0000259" key="7">
    <source>
        <dbReference type="SMART" id="SM00853"/>
    </source>
</evidence>
<dbReference type="EMBL" id="CP019791">
    <property type="protein sequence ID" value="AQT69722.1"/>
    <property type="molecule type" value="Genomic_DNA"/>
</dbReference>
<dbReference type="Gene3D" id="3.30.230.10">
    <property type="match status" value="1"/>
</dbReference>
<evidence type="ECO:0000256" key="2">
    <source>
        <dbReference type="ARBA" id="ARBA00021975"/>
    </source>
</evidence>
<dbReference type="STRING" id="1936003.STSP2_02918"/>
<dbReference type="GO" id="GO:0032300">
    <property type="term" value="C:mismatch repair complex"/>
    <property type="evidence" value="ECO:0007669"/>
    <property type="project" value="InterPro"/>
</dbReference>
<dbReference type="InterPro" id="IPR013507">
    <property type="entry name" value="DNA_mismatch_S5_2-like"/>
</dbReference>
<dbReference type="Pfam" id="PF01119">
    <property type="entry name" value="DNA_mis_repair"/>
    <property type="match status" value="1"/>
</dbReference>
<dbReference type="GO" id="GO:0140664">
    <property type="term" value="F:ATP-dependent DNA damage sensor activity"/>
    <property type="evidence" value="ECO:0007669"/>
    <property type="project" value="InterPro"/>
</dbReference>
<comment type="similarity">
    <text evidence="1 5">Belongs to the DNA mismatch repair MutL/HexB family.</text>
</comment>
<feature type="domain" description="MutL C-terminal dimerisation" evidence="7">
    <location>
        <begin position="446"/>
        <end position="590"/>
    </location>
</feature>
<dbReference type="InterPro" id="IPR037198">
    <property type="entry name" value="MutL_C_sf"/>
</dbReference>
<dbReference type="InterPro" id="IPR020568">
    <property type="entry name" value="Ribosomal_Su5_D2-typ_SF"/>
</dbReference>
<dbReference type="AlphaFoldDB" id="A0A1U9NP50"/>
<dbReference type="CDD" id="cd00782">
    <property type="entry name" value="MutL_Trans"/>
    <property type="match status" value="1"/>
</dbReference>
<dbReference type="KEGG" id="alus:STSP2_02918"/>
<reference evidence="10" key="1">
    <citation type="submission" date="2017-02" db="EMBL/GenBank/DDBJ databases">
        <title>Comparative genomics and description of representatives of a novel lineage of planctomycetes thriving in anoxic sediments.</title>
        <authorList>
            <person name="Spring S."/>
            <person name="Bunk B."/>
            <person name="Sproer C."/>
        </authorList>
    </citation>
    <scope>NUCLEOTIDE SEQUENCE [LARGE SCALE GENOMIC DNA]</scope>
    <source>
        <strain evidence="10">ST-NAGAB-D1</strain>
    </source>
</reference>
<dbReference type="InterPro" id="IPR014790">
    <property type="entry name" value="MutL_C"/>
</dbReference>
<dbReference type="PANTHER" id="PTHR10073:SF12">
    <property type="entry name" value="DNA MISMATCH REPAIR PROTEIN MLH1"/>
    <property type="match status" value="1"/>
</dbReference>
<feature type="region of interest" description="Disordered" evidence="6">
    <location>
        <begin position="368"/>
        <end position="416"/>
    </location>
</feature>
<dbReference type="PANTHER" id="PTHR10073">
    <property type="entry name" value="DNA MISMATCH REPAIR PROTEIN MLH, PMS, MUTL"/>
    <property type="match status" value="1"/>
</dbReference>
<dbReference type="Gene3D" id="3.30.565.10">
    <property type="entry name" value="Histidine kinase-like ATPase, C-terminal domain"/>
    <property type="match status" value="1"/>
</dbReference>
<dbReference type="SUPFAM" id="SSF55874">
    <property type="entry name" value="ATPase domain of HSP90 chaperone/DNA topoisomerase II/histidine kinase"/>
    <property type="match status" value="1"/>
</dbReference>
<keyword evidence="4 5" id="KW-0234">DNA repair</keyword>
<evidence type="ECO:0000313" key="10">
    <source>
        <dbReference type="Proteomes" id="UP000189674"/>
    </source>
</evidence>
<dbReference type="PROSITE" id="PS00058">
    <property type="entry name" value="DNA_MISMATCH_REPAIR_1"/>
    <property type="match status" value="1"/>
</dbReference>
<dbReference type="InterPro" id="IPR002099">
    <property type="entry name" value="MutL/Mlh/PMS"/>
</dbReference>
<dbReference type="GO" id="GO:0006298">
    <property type="term" value="P:mismatch repair"/>
    <property type="evidence" value="ECO:0007669"/>
    <property type="project" value="UniProtKB-UniRule"/>
</dbReference>
<dbReference type="NCBIfam" id="TIGR00585">
    <property type="entry name" value="mutl"/>
    <property type="match status" value="1"/>
</dbReference>
<dbReference type="SUPFAM" id="SSF118116">
    <property type="entry name" value="DNA mismatch repair protein MutL"/>
    <property type="match status" value="1"/>
</dbReference>
<evidence type="ECO:0000256" key="5">
    <source>
        <dbReference type="HAMAP-Rule" id="MF_00149"/>
    </source>
</evidence>
<dbReference type="GO" id="GO:0030983">
    <property type="term" value="F:mismatched DNA binding"/>
    <property type="evidence" value="ECO:0007669"/>
    <property type="project" value="InterPro"/>
</dbReference>
<dbReference type="Proteomes" id="UP000189674">
    <property type="component" value="Chromosome"/>
</dbReference>
<keyword evidence="3 5" id="KW-0227">DNA damage</keyword>
<keyword evidence="10" id="KW-1185">Reference proteome</keyword>
<proteinExistence type="inferred from homology"/>
<dbReference type="InterPro" id="IPR042121">
    <property type="entry name" value="MutL_C_regsub"/>
</dbReference>
<comment type="function">
    <text evidence="5">This protein is involved in the repair of mismatches in DNA. It is required for dam-dependent methyl-directed DNA mismatch repair. May act as a 'molecular matchmaker', a protein that promotes the formation of a stable complex between two or more DNA-binding proteins in an ATP-dependent manner without itself being part of a final effector complex.</text>
</comment>
<feature type="domain" description="DNA mismatch repair protein S5" evidence="8">
    <location>
        <begin position="209"/>
        <end position="327"/>
    </location>
</feature>
<dbReference type="GO" id="GO:0005524">
    <property type="term" value="F:ATP binding"/>
    <property type="evidence" value="ECO:0007669"/>
    <property type="project" value="InterPro"/>
</dbReference>
<dbReference type="InterPro" id="IPR014721">
    <property type="entry name" value="Ribsml_uS5_D2-typ_fold_subgr"/>
</dbReference>
<evidence type="ECO:0000256" key="3">
    <source>
        <dbReference type="ARBA" id="ARBA00022763"/>
    </source>
</evidence>
<dbReference type="CDD" id="cd16926">
    <property type="entry name" value="HATPase_MutL-MLH-PMS-like"/>
    <property type="match status" value="1"/>
</dbReference>
<dbReference type="InterPro" id="IPR036890">
    <property type="entry name" value="HATPase_C_sf"/>
</dbReference>
<dbReference type="SMART" id="SM01340">
    <property type="entry name" value="DNA_mis_repair"/>
    <property type="match status" value="1"/>
</dbReference>
<accession>A0A1U9NP50</accession>
<evidence type="ECO:0000256" key="6">
    <source>
        <dbReference type="SAM" id="MobiDB-lite"/>
    </source>
</evidence>
<dbReference type="SMART" id="SM00853">
    <property type="entry name" value="MutL_C"/>
    <property type="match status" value="1"/>
</dbReference>
<evidence type="ECO:0000256" key="4">
    <source>
        <dbReference type="ARBA" id="ARBA00023204"/>
    </source>
</evidence>
<dbReference type="OrthoDB" id="9763467at2"/>
<dbReference type="Pfam" id="PF13589">
    <property type="entry name" value="HATPase_c_3"/>
    <property type="match status" value="1"/>
</dbReference>
<dbReference type="InterPro" id="IPR038973">
    <property type="entry name" value="MutL/Mlh/Pms-like"/>
</dbReference>
<name>A0A1U9NP50_9BACT</name>
<dbReference type="GO" id="GO:0016887">
    <property type="term" value="F:ATP hydrolysis activity"/>
    <property type="evidence" value="ECO:0007669"/>
    <property type="project" value="InterPro"/>
</dbReference>
<dbReference type="Gene3D" id="3.30.1370.100">
    <property type="entry name" value="MutL, C-terminal domain, regulatory subdomain"/>
    <property type="match status" value="1"/>
</dbReference>
<dbReference type="SUPFAM" id="SSF54211">
    <property type="entry name" value="Ribosomal protein S5 domain 2-like"/>
    <property type="match status" value="1"/>
</dbReference>
<sequence length="635" mass="70988">MGRIRVLDDNMINMIAAGEVIERPASVVKELLENSIDAGASRIVLKIEDGGRKLISVTDDGCGIEAEDLETAFMPHATSKIRGSDDLDGIVTMGFRGEALASIASVSKVNVVSRRLDSIQANQLEIDCGQKKPVRPCSGDYGTTIEVRNLFYKLPARRKFLRTANTEMGHINEHFTRIALAHCELDLTLINNGRQAQRLAGKQSVRDRIGQLMGKAVSEDLLETHAEEKGIRIRALLGKPVQARGSSKFQYVFLNGRYIRDKFISHAIKEAYRGLIEPNKHPVVFMFLEMDPHMYDVNVHPTKIEVRFQNSNMVHSQVLAVMREKLLSTNLDVEASLPGDKFRMGDEMQVDTEKEARRKRIAAAMENFFKDHKPTEQSQFRFPDSTQKNRSRPSGGAQRSYPASGGSNGHRASRFEMPERRLAEPMEPLEKEQTQADNIPTGNGQDFMQVHDSYLIVKTETGFDVIDQHALHERIIYERLRTKLNEGGLTAQKLLIPETFSVSDEQAKAVEKNADLIAKLGLEIESFGPGTMAIQAFPVILNKAEPVAFVQGLLDVLSDHENVTVDAEGIIHEILDMAACKAAVKAGQSLSPDEIRQLLKEKEQIERPSRCPHGRPTTIKFSLAQLEKQFKRTGF</sequence>
<dbReference type="InterPro" id="IPR020667">
    <property type="entry name" value="DNA_mismatch_repair_MutL"/>
</dbReference>
<dbReference type="FunFam" id="3.30.565.10:FF:000003">
    <property type="entry name" value="DNA mismatch repair endonuclease MutL"/>
    <property type="match status" value="1"/>
</dbReference>
<dbReference type="RefSeq" id="WP_146663383.1">
    <property type="nucleotide sequence ID" value="NZ_CP019791.1"/>
</dbReference>
<evidence type="ECO:0000256" key="1">
    <source>
        <dbReference type="ARBA" id="ARBA00006082"/>
    </source>
</evidence>
<dbReference type="InterPro" id="IPR042120">
    <property type="entry name" value="MutL_C_dimsub"/>
</dbReference>
<dbReference type="Pfam" id="PF08676">
    <property type="entry name" value="MutL_C"/>
    <property type="match status" value="1"/>
</dbReference>
<evidence type="ECO:0000259" key="8">
    <source>
        <dbReference type="SMART" id="SM01340"/>
    </source>
</evidence>
<dbReference type="HAMAP" id="MF_00149">
    <property type="entry name" value="DNA_mis_repair"/>
    <property type="match status" value="1"/>
</dbReference>
<dbReference type="InterPro" id="IPR014762">
    <property type="entry name" value="DNA_mismatch_repair_CS"/>
</dbReference>
<gene>
    <name evidence="5 9" type="primary">mutL</name>
    <name evidence="9" type="ORF">STSP2_02918</name>
</gene>
<feature type="compositionally biased region" description="Polar residues" evidence="6">
    <location>
        <begin position="376"/>
        <end position="388"/>
    </location>
</feature>
<dbReference type="Gene3D" id="3.30.1540.20">
    <property type="entry name" value="MutL, C-terminal domain, dimerisation subdomain"/>
    <property type="match status" value="1"/>
</dbReference>
<organism evidence="9 10">
    <name type="scientific">Anaerohalosphaera lusitana</name>
    <dbReference type="NCBI Taxonomy" id="1936003"/>
    <lineage>
        <taxon>Bacteria</taxon>
        <taxon>Pseudomonadati</taxon>
        <taxon>Planctomycetota</taxon>
        <taxon>Phycisphaerae</taxon>
        <taxon>Sedimentisphaerales</taxon>
        <taxon>Anaerohalosphaeraceae</taxon>
        <taxon>Anaerohalosphaera</taxon>
    </lineage>
</organism>
<evidence type="ECO:0000313" key="9">
    <source>
        <dbReference type="EMBL" id="AQT69722.1"/>
    </source>
</evidence>